<dbReference type="SUPFAM" id="SSF54909">
    <property type="entry name" value="Dimeric alpha+beta barrel"/>
    <property type="match status" value="1"/>
</dbReference>
<proteinExistence type="predicted"/>
<comment type="caution">
    <text evidence="2">The sequence shown here is derived from an EMBL/GenBank/DDBJ whole genome shotgun (WGS) entry which is preliminary data.</text>
</comment>
<dbReference type="InterPro" id="IPR011008">
    <property type="entry name" value="Dimeric_a/b-barrel"/>
</dbReference>
<dbReference type="RefSeq" id="WP_153216433.1">
    <property type="nucleotide sequence ID" value="NZ_WIBF01000008.1"/>
</dbReference>
<accession>A0A843YJQ4</accession>
<feature type="domain" description="DUF3291" evidence="1">
    <location>
        <begin position="3"/>
        <end position="151"/>
    </location>
</feature>
<gene>
    <name evidence="2" type="ORF">GFB49_13570</name>
</gene>
<reference evidence="2 3" key="1">
    <citation type="submission" date="2019-10" db="EMBL/GenBank/DDBJ databases">
        <title>Epibacterium sp. nov., isolated from seawater.</title>
        <authorList>
            <person name="Zhang X."/>
            <person name="Li N."/>
        </authorList>
    </citation>
    <scope>NUCLEOTIDE SEQUENCE [LARGE SCALE GENOMIC DNA]</scope>
    <source>
        <strain evidence="2 3">SM1979</strain>
    </source>
</reference>
<dbReference type="Proteomes" id="UP000444174">
    <property type="component" value="Unassembled WGS sequence"/>
</dbReference>
<evidence type="ECO:0000259" key="1">
    <source>
        <dbReference type="Pfam" id="PF11695"/>
    </source>
</evidence>
<name>A0A843YJQ4_9RHOB</name>
<dbReference type="AlphaFoldDB" id="A0A843YJQ4"/>
<dbReference type="InterPro" id="IPR021708">
    <property type="entry name" value="DUF3291"/>
</dbReference>
<sequence>MPLALYTFGLFRKPADDPANDGFYALNDRVFDEVDQAPGLIARSGYASDPGPAPWGDEVYPPFYTEKGDGWSPATLSLWEDLESILAFTYGGLHKVALDRGGDWFQSGAWPPLVMWWHTGAADNPTWSEGVTRYMQLHEAGPSPAAFSFQTAFDRNGAVLRPDPARIKAMKRPAP</sequence>
<organism evidence="2 3">
    <name type="scientific">Tritonibacter litoralis</name>
    <dbReference type="NCBI Taxonomy" id="2662264"/>
    <lineage>
        <taxon>Bacteria</taxon>
        <taxon>Pseudomonadati</taxon>
        <taxon>Pseudomonadota</taxon>
        <taxon>Alphaproteobacteria</taxon>
        <taxon>Rhodobacterales</taxon>
        <taxon>Paracoccaceae</taxon>
        <taxon>Tritonibacter</taxon>
    </lineage>
</organism>
<keyword evidence="3" id="KW-1185">Reference proteome</keyword>
<dbReference type="EMBL" id="WIBF01000008">
    <property type="protein sequence ID" value="MQQ09492.1"/>
    <property type="molecule type" value="Genomic_DNA"/>
</dbReference>
<evidence type="ECO:0000313" key="2">
    <source>
        <dbReference type="EMBL" id="MQQ09492.1"/>
    </source>
</evidence>
<dbReference type="Pfam" id="PF11695">
    <property type="entry name" value="DUF3291"/>
    <property type="match status" value="1"/>
</dbReference>
<evidence type="ECO:0000313" key="3">
    <source>
        <dbReference type="Proteomes" id="UP000444174"/>
    </source>
</evidence>
<protein>
    <submittedName>
        <fullName evidence="2">DUF3291 domain-containing protein</fullName>
    </submittedName>
</protein>